<dbReference type="Proteomes" id="UP001163823">
    <property type="component" value="Chromosome 10"/>
</dbReference>
<evidence type="ECO:0008006" key="6">
    <source>
        <dbReference type="Google" id="ProtNLM"/>
    </source>
</evidence>
<dbReference type="InterPro" id="IPR006868">
    <property type="entry name" value="DUF630"/>
</dbReference>
<feature type="compositionally biased region" description="Basic and acidic residues" evidence="1">
    <location>
        <begin position="118"/>
        <end position="139"/>
    </location>
</feature>
<evidence type="ECO:0000256" key="1">
    <source>
        <dbReference type="SAM" id="MobiDB-lite"/>
    </source>
</evidence>
<dbReference type="Pfam" id="PF04782">
    <property type="entry name" value="DUF632"/>
    <property type="match status" value="1"/>
</dbReference>
<evidence type="ECO:0000313" key="5">
    <source>
        <dbReference type="Proteomes" id="UP001163823"/>
    </source>
</evidence>
<dbReference type="InterPro" id="IPR006867">
    <property type="entry name" value="DUF632"/>
</dbReference>
<evidence type="ECO:0000259" key="2">
    <source>
        <dbReference type="Pfam" id="PF04782"/>
    </source>
</evidence>
<feature type="domain" description="DUF630" evidence="3">
    <location>
        <begin position="1"/>
        <end position="61"/>
    </location>
</feature>
<protein>
    <recommendedName>
        <fullName evidence="6">Nitrate regulatory gene2 protein-like</fullName>
    </recommendedName>
</protein>
<dbReference type="Pfam" id="PF04783">
    <property type="entry name" value="DUF630"/>
    <property type="match status" value="1"/>
</dbReference>
<evidence type="ECO:0000313" key="4">
    <source>
        <dbReference type="EMBL" id="KAJ7953171.1"/>
    </source>
</evidence>
<dbReference type="EMBL" id="JARAOO010000010">
    <property type="protein sequence ID" value="KAJ7953171.1"/>
    <property type="molecule type" value="Genomic_DNA"/>
</dbReference>
<dbReference type="PANTHER" id="PTHR21450:SF34">
    <property type="entry name" value="DUF632 DOMAIN-CONTAINING PROTEIN"/>
    <property type="match status" value="1"/>
</dbReference>
<evidence type="ECO:0000259" key="3">
    <source>
        <dbReference type="Pfam" id="PF04783"/>
    </source>
</evidence>
<proteinExistence type="predicted"/>
<organism evidence="4 5">
    <name type="scientific">Quillaja saponaria</name>
    <name type="common">Soap bark tree</name>
    <dbReference type="NCBI Taxonomy" id="32244"/>
    <lineage>
        <taxon>Eukaryota</taxon>
        <taxon>Viridiplantae</taxon>
        <taxon>Streptophyta</taxon>
        <taxon>Embryophyta</taxon>
        <taxon>Tracheophyta</taxon>
        <taxon>Spermatophyta</taxon>
        <taxon>Magnoliopsida</taxon>
        <taxon>eudicotyledons</taxon>
        <taxon>Gunneridae</taxon>
        <taxon>Pentapetalae</taxon>
        <taxon>rosids</taxon>
        <taxon>fabids</taxon>
        <taxon>Fabales</taxon>
        <taxon>Quillajaceae</taxon>
        <taxon>Quillaja</taxon>
    </lineage>
</organism>
<feature type="region of interest" description="Disordered" evidence="1">
    <location>
        <begin position="115"/>
        <end position="151"/>
    </location>
</feature>
<dbReference type="PANTHER" id="PTHR21450">
    <property type="entry name" value="PROTEIN ALTERED PHOSPHATE STARVATION RESPONSE 1"/>
    <property type="match status" value="1"/>
</dbReference>
<gene>
    <name evidence="4" type="ORF">O6P43_024908</name>
</gene>
<accession>A0AAD7PEZ8</accession>
<feature type="domain" description="DUF632" evidence="2">
    <location>
        <begin position="268"/>
        <end position="591"/>
    </location>
</feature>
<comment type="caution">
    <text evidence="4">The sequence shown here is derived from an EMBL/GenBank/DDBJ whole genome shotgun (WGS) entry which is preliminary data.</text>
</comment>
<dbReference type="AlphaFoldDB" id="A0AAD7PEZ8"/>
<name>A0AAD7PEZ8_QUISA</name>
<sequence length="714" mass="81442">MGCATSKKKHDEDDVVSLCKERKRLMKLVVERRYAFAEAHRKYNQSLHDVAMAIRLFVARHSSPSSPFLITFPNSNTYDTTQSLIANPMFSQNEPYEPAHNTSVCLSSDSEVSLDSSEVNRKKQEQEHPNEKAESKDDINAEEDEDTDEEEELVCEYFYGDIGVPLLSREKNFGWDFFNFNPFDAVTAKVVSGLSHNTEEDLRFVREQEGIPELEENGEGEVVDVKNGDVGHVESEIEAMRTGDEAKLNQWRQMDASVIDTPAEGRELLEAMKDVEDHFLRAYNSGLEVSRMLEANKTQLQSGLDNIKESSARLIRSITWNRSTSLQSSSCKSLLTSSSKSSSTWTEFSNDLFDDCGGMVSGSHSLTLERIYAWEKKLYEEVKAGEKTRKIYERKCSQLRKQEGRGSSPLCKNESMAEVVDLYARILVTIRSAESMSNRIQRLKDEELLPQLVELLNGLARNWKIMFKSHETQYKIMYEVRFFNSPALGNFCNDSHRLATLQLEAELQNWHACFATYVTSQKVYIEALDGWLSKFMSPEVELQSQGRSSVLPCTINDPPLLVISHDWLASLEKLPDKVVTYAIKSFGKDIQALWAQQGEEQQHKRKVDGLAKELDHKVMAFQMAESRILGIKLCELEPEANIESQIEYLSKRKYLLDEFAKSLDAEKAKLQDRMKETQDITVNAFQTGFCSVFESISEFSKASVKMYEALKTFK</sequence>
<feature type="compositionally biased region" description="Acidic residues" evidence="1">
    <location>
        <begin position="140"/>
        <end position="151"/>
    </location>
</feature>
<dbReference type="KEGG" id="qsa:O6P43_024908"/>
<keyword evidence="5" id="KW-1185">Reference proteome</keyword>
<reference evidence="4" key="1">
    <citation type="journal article" date="2023" name="Science">
        <title>Elucidation of the pathway for biosynthesis of saponin adjuvants from the soapbark tree.</title>
        <authorList>
            <person name="Reed J."/>
            <person name="Orme A."/>
            <person name="El-Demerdash A."/>
            <person name="Owen C."/>
            <person name="Martin L.B.B."/>
            <person name="Misra R.C."/>
            <person name="Kikuchi S."/>
            <person name="Rejzek M."/>
            <person name="Martin A.C."/>
            <person name="Harkess A."/>
            <person name="Leebens-Mack J."/>
            <person name="Louveau T."/>
            <person name="Stephenson M.J."/>
            <person name="Osbourn A."/>
        </authorList>
    </citation>
    <scope>NUCLEOTIDE SEQUENCE</scope>
    <source>
        <strain evidence="4">S10</strain>
    </source>
</reference>